<feature type="domain" description="HTH arsR-type" evidence="4">
    <location>
        <begin position="1"/>
        <end position="90"/>
    </location>
</feature>
<dbReference type="PANTHER" id="PTHR33154:SF18">
    <property type="entry name" value="ARSENICAL RESISTANCE OPERON REPRESSOR"/>
    <property type="match status" value="1"/>
</dbReference>
<accession>A0A846QLC5</accession>
<dbReference type="InterPro" id="IPR051081">
    <property type="entry name" value="HTH_MetalResp_TranReg"/>
</dbReference>
<dbReference type="Proteomes" id="UP000580856">
    <property type="component" value="Unassembled WGS sequence"/>
</dbReference>
<evidence type="ECO:0000259" key="4">
    <source>
        <dbReference type="PROSITE" id="PS50987"/>
    </source>
</evidence>
<dbReference type="GO" id="GO:0003677">
    <property type="term" value="F:DNA binding"/>
    <property type="evidence" value="ECO:0007669"/>
    <property type="project" value="UniProtKB-KW"/>
</dbReference>
<dbReference type="PRINTS" id="PR00778">
    <property type="entry name" value="HTHARSR"/>
</dbReference>
<dbReference type="InterPro" id="IPR036390">
    <property type="entry name" value="WH_DNA-bd_sf"/>
</dbReference>
<dbReference type="PANTHER" id="PTHR33154">
    <property type="entry name" value="TRANSCRIPTIONAL REGULATOR, ARSR FAMILY"/>
    <property type="match status" value="1"/>
</dbReference>
<dbReference type="InterPro" id="IPR036388">
    <property type="entry name" value="WH-like_DNA-bd_sf"/>
</dbReference>
<keyword evidence="6" id="KW-1185">Reference proteome</keyword>
<dbReference type="InterPro" id="IPR001845">
    <property type="entry name" value="HTH_ArsR_DNA-bd_dom"/>
</dbReference>
<dbReference type="AlphaFoldDB" id="A0A846QLC5"/>
<dbReference type="InterPro" id="IPR011991">
    <property type="entry name" value="ArsR-like_HTH"/>
</dbReference>
<dbReference type="Gene3D" id="1.10.10.10">
    <property type="entry name" value="Winged helix-like DNA-binding domain superfamily/Winged helix DNA-binding domain"/>
    <property type="match status" value="1"/>
</dbReference>
<comment type="caution">
    <text evidence="5">The sequence shown here is derived from an EMBL/GenBank/DDBJ whole genome shotgun (WGS) entry which is preliminary data.</text>
</comment>
<reference evidence="5 6" key="1">
    <citation type="submission" date="2020-03" db="EMBL/GenBank/DDBJ databases">
        <title>Genomic Encyclopedia of Type Strains, Phase IV (KMG-IV): sequencing the most valuable type-strain genomes for metagenomic binning, comparative biology and taxonomic classification.</title>
        <authorList>
            <person name="Goeker M."/>
        </authorList>
    </citation>
    <scope>NUCLEOTIDE SEQUENCE [LARGE SCALE GENOMIC DNA]</scope>
    <source>
        <strain evidence="5 6">DSM 24233</strain>
    </source>
</reference>
<gene>
    <name evidence="5" type="ORF">GGQ74_001490</name>
</gene>
<dbReference type="CDD" id="cd00090">
    <property type="entry name" value="HTH_ARSR"/>
    <property type="match status" value="1"/>
</dbReference>
<dbReference type="PROSITE" id="PS50987">
    <property type="entry name" value="HTH_ARSR_2"/>
    <property type="match status" value="1"/>
</dbReference>
<dbReference type="SUPFAM" id="SSF46785">
    <property type="entry name" value="Winged helix' DNA-binding domain"/>
    <property type="match status" value="1"/>
</dbReference>
<name>A0A846QLC5_9BACT</name>
<protein>
    <submittedName>
        <fullName evidence="5">ArsR family transcriptional regulator</fullName>
    </submittedName>
</protein>
<keyword evidence="1" id="KW-0805">Transcription regulation</keyword>
<proteinExistence type="predicted"/>
<dbReference type="Pfam" id="PF01022">
    <property type="entry name" value="HTH_5"/>
    <property type="match status" value="1"/>
</dbReference>
<dbReference type="NCBIfam" id="NF033788">
    <property type="entry name" value="HTH_metalloreg"/>
    <property type="match status" value="1"/>
</dbReference>
<evidence type="ECO:0000256" key="1">
    <source>
        <dbReference type="ARBA" id="ARBA00023015"/>
    </source>
</evidence>
<dbReference type="SMART" id="SM00418">
    <property type="entry name" value="HTH_ARSR"/>
    <property type="match status" value="1"/>
</dbReference>
<evidence type="ECO:0000256" key="3">
    <source>
        <dbReference type="ARBA" id="ARBA00023163"/>
    </source>
</evidence>
<dbReference type="RefSeq" id="WP_167940867.1">
    <property type="nucleotide sequence ID" value="NZ_JAATJA010000001.1"/>
</dbReference>
<keyword evidence="2" id="KW-0238">DNA-binding</keyword>
<sequence>MNQFIAVMKALSDPGRVRILKMLQHRHGMCVCEMRAALELAQPTVSRHLKVLEDAGLVLRRRNGPWVDYALADGDSPYARAMLDHLDGWLDADPETAALIARLHEFDRSELCATPKSC</sequence>
<dbReference type="GO" id="GO:0003700">
    <property type="term" value="F:DNA-binding transcription factor activity"/>
    <property type="evidence" value="ECO:0007669"/>
    <property type="project" value="InterPro"/>
</dbReference>
<organism evidence="5 6">
    <name type="scientific">Desulfobaculum xiamenense</name>
    <dbReference type="NCBI Taxonomy" id="995050"/>
    <lineage>
        <taxon>Bacteria</taxon>
        <taxon>Pseudomonadati</taxon>
        <taxon>Thermodesulfobacteriota</taxon>
        <taxon>Desulfovibrionia</taxon>
        <taxon>Desulfovibrionales</taxon>
        <taxon>Desulfovibrionaceae</taxon>
        <taxon>Desulfobaculum</taxon>
    </lineage>
</organism>
<dbReference type="EMBL" id="JAATJA010000001">
    <property type="protein sequence ID" value="NJB67850.1"/>
    <property type="molecule type" value="Genomic_DNA"/>
</dbReference>
<evidence type="ECO:0000313" key="5">
    <source>
        <dbReference type="EMBL" id="NJB67850.1"/>
    </source>
</evidence>
<keyword evidence="3" id="KW-0804">Transcription</keyword>
<evidence type="ECO:0000313" key="6">
    <source>
        <dbReference type="Proteomes" id="UP000580856"/>
    </source>
</evidence>
<evidence type="ECO:0000256" key="2">
    <source>
        <dbReference type="ARBA" id="ARBA00023125"/>
    </source>
</evidence>